<keyword evidence="1" id="KW-0472">Membrane</keyword>
<keyword evidence="1" id="KW-1133">Transmembrane helix</keyword>
<feature type="transmembrane region" description="Helical" evidence="1">
    <location>
        <begin position="7"/>
        <end position="26"/>
    </location>
</feature>
<name>A0ABW1JHE3_9ACTN</name>
<evidence type="ECO:0000313" key="3">
    <source>
        <dbReference type="EMBL" id="MFC6008244.1"/>
    </source>
</evidence>
<accession>A0ABW1JHE3</accession>
<feature type="domain" description="DUF4350" evidence="2">
    <location>
        <begin position="36"/>
        <end position="221"/>
    </location>
</feature>
<dbReference type="EMBL" id="JBHSRD010000004">
    <property type="protein sequence ID" value="MFC6008244.1"/>
    <property type="molecule type" value="Genomic_DNA"/>
</dbReference>
<evidence type="ECO:0000256" key="1">
    <source>
        <dbReference type="SAM" id="Phobius"/>
    </source>
</evidence>
<comment type="caution">
    <text evidence="3">The sequence shown here is derived from an EMBL/GenBank/DDBJ whole genome shotgun (WGS) entry which is preliminary data.</text>
</comment>
<evidence type="ECO:0000259" key="2">
    <source>
        <dbReference type="Pfam" id="PF14258"/>
    </source>
</evidence>
<dbReference type="InterPro" id="IPR025646">
    <property type="entry name" value="DUF4350"/>
</dbReference>
<protein>
    <submittedName>
        <fullName evidence="3">DUF4350 domain-containing protein</fullName>
    </submittedName>
</protein>
<sequence>MKRPGAGPVLVGVVVTVAVGIGLLLVRPGSSGLLDPDSPAPDGTRALVHVLRDHGIDVRVQHRFDALSSDVQATGTPVTVVVARPDRLGAGRVADLDRLTQGSRADLVLVGAQDDVLADLDLPLGASPATSDVRLDAACEDGAAGRAGAADLGADVAYTTNDIGGSGTDRVRQCYPTDPSASAFVQVAQRDGRSTTLLGSGAALTNDRLGRAGNAALGVGVLGHQPVLEWWVPDPLDGAPRASTPTLGDLTPDWVRYGALQLVVVLAVLVVWRSRRFGRLVREPLPVVVRSIETTRGRAQLYRRARASGRAAQVLRAASLQRLAVGVGLSRSAPPPEVAAAVARASGRALDDVEALLLGPDPADDATLVRLARDLDALEKEVHRT</sequence>
<gene>
    <name evidence="3" type="ORF">ACFQDO_13995</name>
</gene>
<dbReference type="RefSeq" id="WP_345715064.1">
    <property type="nucleotide sequence ID" value="NZ_BAABFP010000002.1"/>
</dbReference>
<organism evidence="3 4">
    <name type="scientific">Angustibacter luteus</name>
    <dbReference type="NCBI Taxonomy" id="658456"/>
    <lineage>
        <taxon>Bacteria</taxon>
        <taxon>Bacillati</taxon>
        <taxon>Actinomycetota</taxon>
        <taxon>Actinomycetes</taxon>
        <taxon>Kineosporiales</taxon>
        <taxon>Kineosporiaceae</taxon>
    </lineage>
</organism>
<dbReference type="Pfam" id="PF14258">
    <property type="entry name" value="DUF4350"/>
    <property type="match status" value="1"/>
</dbReference>
<proteinExistence type="predicted"/>
<dbReference type="Proteomes" id="UP001596189">
    <property type="component" value="Unassembled WGS sequence"/>
</dbReference>
<keyword evidence="4" id="KW-1185">Reference proteome</keyword>
<evidence type="ECO:0000313" key="4">
    <source>
        <dbReference type="Proteomes" id="UP001596189"/>
    </source>
</evidence>
<reference evidence="4" key="1">
    <citation type="journal article" date="2019" name="Int. J. Syst. Evol. Microbiol.">
        <title>The Global Catalogue of Microorganisms (GCM) 10K type strain sequencing project: providing services to taxonomists for standard genome sequencing and annotation.</title>
        <authorList>
            <consortium name="The Broad Institute Genomics Platform"/>
            <consortium name="The Broad Institute Genome Sequencing Center for Infectious Disease"/>
            <person name="Wu L."/>
            <person name="Ma J."/>
        </authorList>
    </citation>
    <scope>NUCLEOTIDE SEQUENCE [LARGE SCALE GENOMIC DNA]</scope>
    <source>
        <strain evidence="4">KACC 14249</strain>
    </source>
</reference>
<keyword evidence="1" id="KW-0812">Transmembrane</keyword>